<gene>
    <name evidence="2" type="ORF">PCOR1329_LOCUS67722</name>
</gene>
<sequence length="317" mass="33984">MVHAACGTKKVQYPNRSIFPAERTSVKKKLIDQFKLEDNSETRAWEIAAGTDSSMAALVGRLRESIAPKKIATSPSRKRGRQEICGDAEADAEPAVSVVDANRRAGRAVVDGGARCDSSGCSLVKELLCNMLGSVFLRAPISRMHLSHLGDAYLTLVSDEAGVVKVADIFQKTAALTRFDLWGRVVPREVAVNINAGDLVHLGECHGVDLYLTPLGPVVCGKSESCYACMVEPTKLPVAPKAKAKAKAKRFVLTVSGQSVMFKCNMPLICQTEGMDPTSLPLRRERLGLDDGVVGLDGSARPSKKQEVSTSLAFAGE</sequence>
<evidence type="ECO:0000313" key="3">
    <source>
        <dbReference type="Proteomes" id="UP001189429"/>
    </source>
</evidence>
<name>A0ABN9WIN4_9DINO</name>
<comment type="caution">
    <text evidence="2">The sequence shown here is derived from an EMBL/GenBank/DDBJ whole genome shotgun (WGS) entry which is preliminary data.</text>
</comment>
<feature type="compositionally biased region" description="Polar residues" evidence="1">
    <location>
        <begin position="308"/>
        <end position="317"/>
    </location>
</feature>
<evidence type="ECO:0000256" key="1">
    <source>
        <dbReference type="SAM" id="MobiDB-lite"/>
    </source>
</evidence>
<proteinExistence type="predicted"/>
<evidence type="ECO:0000313" key="2">
    <source>
        <dbReference type="EMBL" id="CAK0886356.1"/>
    </source>
</evidence>
<reference evidence="2" key="1">
    <citation type="submission" date="2023-10" db="EMBL/GenBank/DDBJ databases">
        <authorList>
            <person name="Chen Y."/>
            <person name="Shah S."/>
            <person name="Dougan E. K."/>
            <person name="Thang M."/>
            <person name="Chan C."/>
        </authorList>
    </citation>
    <scope>NUCLEOTIDE SEQUENCE [LARGE SCALE GENOMIC DNA]</scope>
</reference>
<keyword evidence="3" id="KW-1185">Reference proteome</keyword>
<accession>A0ABN9WIN4</accession>
<feature type="region of interest" description="Disordered" evidence="1">
    <location>
        <begin position="295"/>
        <end position="317"/>
    </location>
</feature>
<dbReference type="EMBL" id="CAUYUJ010018793">
    <property type="protein sequence ID" value="CAK0886356.1"/>
    <property type="molecule type" value="Genomic_DNA"/>
</dbReference>
<organism evidence="2 3">
    <name type="scientific">Prorocentrum cordatum</name>
    <dbReference type="NCBI Taxonomy" id="2364126"/>
    <lineage>
        <taxon>Eukaryota</taxon>
        <taxon>Sar</taxon>
        <taxon>Alveolata</taxon>
        <taxon>Dinophyceae</taxon>
        <taxon>Prorocentrales</taxon>
        <taxon>Prorocentraceae</taxon>
        <taxon>Prorocentrum</taxon>
    </lineage>
</organism>
<dbReference type="Proteomes" id="UP001189429">
    <property type="component" value="Unassembled WGS sequence"/>
</dbReference>
<protein>
    <submittedName>
        <fullName evidence="2">Uncharacterized protein</fullName>
    </submittedName>
</protein>